<name>A0ACB9Q7J8_BAUVA</name>
<protein>
    <submittedName>
        <fullName evidence="1">Uncharacterized protein</fullName>
    </submittedName>
</protein>
<gene>
    <name evidence="1" type="ORF">L6164_000993</name>
</gene>
<comment type="caution">
    <text evidence="1">The sequence shown here is derived from an EMBL/GenBank/DDBJ whole genome shotgun (WGS) entry which is preliminary data.</text>
</comment>
<dbReference type="Proteomes" id="UP000828941">
    <property type="component" value="Chromosome 1"/>
</dbReference>
<evidence type="ECO:0000313" key="1">
    <source>
        <dbReference type="EMBL" id="KAI4357014.1"/>
    </source>
</evidence>
<sequence length="336" mass="37381">MFLAEISRFPSLFPFRVPKKQTLSDKFDLESSSFDSALLCRLRALDPPSISLDWLSRAVDFLSFVHSEARILISNLNLPDLDDSLACYLNDSVKILDLCNSISSEIERLRHRRLVLNLVIHLLTSSDSDKTGPFPAPEKLKKARDSLSDWGNCSPGFKNRGFLGNLEVLVRDLAAALDKAPPRGKISGVGRLVRRTILAVGYLTVFFAGVLVSEIYGKPELVAVRVPAEFLWADSFNKLKSTISGELKRRFDSETKKGVFCVEEVEDVVIRARETCDVIDDEESADKLNDVVKGLEKGTLAFSCGLDRFSNAVDGMFNTVLCSRKVMLENVRVASK</sequence>
<proteinExistence type="predicted"/>
<keyword evidence="2" id="KW-1185">Reference proteome</keyword>
<organism evidence="1 2">
    <name type="scientific">Bauhinia variegata</name>
    <name type="common">Purple orchid tree</name>
    <name type="synonym">Phanera variegata</name>
    <dbReference type="NCBI Taxonomy" id="167791"/>
    <lineage>
        <taxon>Eukaryota</taxon>
        <taxon>Viridiplantae</taxon>
        <taxon>Streptophyta</taxon>
        <taxon>Embryophyta</taxon>
        <taxon>Tracheophyta</taxon>
        <taxon>Spermatophyta</taxon>
        <taxon>Magnoliopsida</taxon>
        <taxon>eudicotyledons</taxon>
        <taxon>Gunneridae</taxon>
        <taxon>Pentapetalae</taxon>
        <taxon>rosids</taxon>
        <taxon>fabids</taxon>
        <taxon>Fabales</taxon>
        <taxon>Fabaceae</taxon>
        <taxon>Cercidoideae</taxon>
        <taxon>Cercideae</taxon>
        <taxon>Bauhiniinae</taxon>
        <taxon>Bauhinia</taxon>
    </lineage>
</organism>
<reference evidence="1 2" key="1">
    <citation type="journal article" date="2022" name="DNA Res.">
        <title>Chromosomal-level genome assembly of the orchid tree Bauhinia variegata (Leguminosae; Cercidoideae) supports the allotetraploid origin hypothesis of Bauhinia.</title>
        <authorList>
            <person name="Zhong Y."/>
            <person name="Chen Y."/>
            <person name="Zheng D."/>
            <person name="Pang J."/>
            <person name="Liu Y."/>
            <person name="Luo S."/>
            <person name="Meng S."/>
            <person name="Qian L."/>
            <person name="Wei D."/>
            <person name="Dai S."/>
            <person name="Zhou R."/>
        </authorList>
    </citation>
    <scope>NUCLEOTIDE SEQUENCE [LARGE SCALE GENOMIC DNA]</scope>
    <source>
        <strain evidence="1">BV-YZ2020</strain>
    </source>
</reference>
<accession>A0ACB9Q7J8</accession>
<evidence type="ECO:0000313" key="2">
    <source>
        <dbReference type="Proteomes" id="UP000828941"/>
    </source>
</evidence>
<dbReference type="EMBL" id="CM039426">
    <property type="protein sequence ID" value="KAI4357014.1"/>
    <property type="molecule type" value="Genomic_DNA"/>
</dbReference>